<name>A0A845DY55_9BACI</name>
<gene>
    <name evidence="3" type="ORF">GLV98_02580</name>
</gene>
<keyword evidence="2" id="KW-1133">Transmembrane helix</keyword>
<dbReference type="RefSeq" id="WP_160911818.1">
    <property type="nucleotide sequence ID" value="NZ_WMEZ01000001.1"/>
</dbReference>
<feature type="transmembrane region" description="Helical" evidence="2">
    <location>
        <begin position="38"/>
        <end position="60"/>
    </location>
</feature>
<feature type="region of interest" description="Disordered" evidence="1">
    <location>
        <begin position="1"/>
        <end position="30"/>
    </location>
</feature>
<dbReference type="Proteomes" id="UP000447393">
    <property type="component" value="Unassembled WGS sequence"/>
</dbReference>
<dbReference type="AlphaFoldDB" id="A0A845DY55"/>
<evidence type="ECO:0000256" key="1">
    <source>
        <dbReference type="SAM" id="MobiDB-lite"/>
    </source>
</evidence>
<dbReference type="EMBL" id="WMEZ01000001">
    <property type="protein sequence ID" value="MYL48347.1"/>
    <property type="molecule type" value="Genomic_DNA"/>
</dbReference>
<comment type="caution">
    <text evidence="3">The sequence shown here is derived from an EMBL/GenBank/DDBJ whole genome shotgun (WGS) entry which is preliminary data.</text>
</comment>
<dbReference type="Pfam" id="PF19893">
    <property type="entry name" value="DUF6366"/>
    <property type="match status" value="1"/>
</dbReference>
<evidence type="ECO:0000313" key="3">
    <source>
        <dbReference type="EMBL" id="MYL48347.1"/>
    </source>
</evidence>
<keyword evidence="2" id="KW-0472">Membrane</keyword>
<feature type="compositionally biased region" description="Basic and acidic residues" evidence="1">
    <location>
        <begin position="1"/>
        <end position="22"/>
    </location>
</feature>
<reference evidence="3 4" key="1">
    <citation type="submission" date="2019-11" db="EMBL/GenBank/DDBJ databases">
        <title>Genome sequences of 17 halophilic strains isolated from different environments.</title>
        <authorList>
            <person name="Furrow R.E."/>
        </authorList>
    </citation>
    <scope>NUCLEOTIDE SEQUENCE [LARGE SCALE GENOMIC DNA]</scope>
    <source>
        <strain evidence="3 4">22505_10_Sand</strain>
    </source>
</reference>
<dbReference type="InterPro" id="IPR045946">
    <property type="entry name" value="DUF6366"/>
</dbReference>
<dbReference type="OrthoDB" id="2935923at2"/>
<proteinExistence type="predicted"/>
<keyword evidence="2" id="KW-0812">Transmembrane</keyword>
<protein>
    <recommendedName>
        <fullName evidence="5">Phage capsid protein</fullName>
    </recommendedName>
</protein>
<organism evidence="3 4">
    <name type="scientific">Halobacillus litoralis</name>
    <dbReference type="NCBI Taxonomy" id="45668"/>
    <lineage>
        <taxon>Bacteria</taxon>
        <taxon>Bacillati</taxon>
        <taxon>Bacillota</taxon>
        <taxon>Bacilli</taxon>
        <taxon>Bacillales</taxon>
        <taxon>Bacillaceae</taxon>
        <taxon>Halobacillus</taxon>
    </lineage>
</organism>
<accession>A0A845DY55</accession>
<evidence type="ECO:0000313" key="4">
    <source>
        <dbReference type="Proteomes" id="UP000447393"/>
    </source>
</evidence>
<sequence>MSEEKPETTRERLRQEEWKKDPSGSIHGGGLPDFIGNLGWKGTGILILVLISGFIIYTAIYR</sequence>
<evidence type="ECO:0008006" key="5">
    <source>
        <dbReference type="Google" id="ProtNLM"/>
    </source>
</evidence>
<evidence type="ECO:0000256" key="2">
    <source>
        <dbReference type="SAM" id="Phobius"/>
    </source>
</evidence>